<evidence type="ECO:0000313" key="1">
    <source>
        <dbReference type="EMBL" id="PPQ74877.1"/>
    </source>
</evidence>
<keyword evidence="2" id="KW-1185">Reference proteome</keyword>
<organism evidence="1 2">
    <name type="scientific">Gymnopilus dilepis</name>
    <dbReference type="NCBI Taxonomy" id="231916"/>
    <lineage>
        <taxon>Eukaryota</taxon>
        <taxon>Fungi</taxon>
        <taxon>Dikarya</taxon>
        <taxon>Basidiomycota</taxon>
        <taxon>Agaricomycotina</taxon>
        <taxon>Agaricomycetes</taxon>
        <taxon>Agaricomycetidae</taxon>
        <taxon>Agaricales</taxon>
        <taxon>Agaricineae</taxon>
        <taxon>Hymenogastraceae</taxon>
        <taxon>Gymnopilus</taxon>
    </lineage>
</organism>
<dbReference type="Proteomes" id="UP000284706">
    <property type="component" value="Unassembled WGS sequence"/>
</dbReference>
<proteinExistence type="predicted"/>
<reference evidence="1 2" key="1">
    <citation type="journal article" date="2018" name="Evol. Lett.">
        <title>Horizontal gene cluster transfer increased hallucinogenic mushroom diversity.</title>
        <authorList>
            <person name="Reynolds H.T."/>
            <person name="Vijayakumar V."/>
            <person name="Gluck-Thaler E."/>
            <person name="Korotkin H.B."/>
            <person name="Matheny P.B."/>
            <person name="Slot J.C."/>
        </authorList>
    </citation>
    <scope>NUCLEOTIDE SEQUENCE [LARGE SCALE GENOMIC DNA]</scope>
    <source>
        <strain evidence="1 2">SRW20</strain>
    </source>
</reference>
<dbReference type="PANTHER" id="PTHR46579:SF1">
    <property type="entry name" value="F5_8 TYPE C DOMAIN-CONTAINING PROTEIN"/>
    <property type="match status" value="1"/>
</dbReference>
<dbReference type="InParanoid" id="A0A409W8P3"/>
<gene>
    <name evidence="1" type="ORF">CVT26_011473</name>
</gene>
<comment type="caution">
    <text evidence="1">The sequence shown here is derived from an EMBL/GenBank/DDBJ whole genome shotgun (WGS) entry which is preliminary data.</text>
</comment>
<sequence>MRTDKEYRDAMDEYEGATTEDAREDKFRQNGIRCSELKRLPYFNMVDCVVVDPAHNLFLGLVNEHFTNVLGIRIQSFQENSVMELKFIDIPSTLSENSIRDIERVKNWLQSPFSTTFGPSRDRGIKKLMRMRADALEYVCSAIQCPLPILPERRKAYGKQDYCESILDWREVQIERRDPAASTSTLCGHVLQPDEMASIWYDLEHILTPSWMTSVPSKLGQASHGKLKADQWRALGTTHLAISLIRLWALSSERSERSRRCYDILKVTLSLISAITLATSHSMTPANADAYLYHMLDYLNGIQRLFPGYRLKPNHHMAIHIHRYLLLFGPVHSWWALPFERLVGSLQRVPNSGKVGEMEETMARAFTRMSNLQTLLSKTGCPEVVQNSRPMFEALFYPQLRDRAAVLPDMGPDMGASDLKGADRALPPDLRVAFLRANIQVPSRCQLPSHVRFNGLIFTTSNKHPCNSCVMIQESGSAAIVPAQIVYVVRLHSGFNQAVTYLGVRRHRAACITRDPYLCFPALMAQIMDACLDELEIIYLQQVVCHFACLPVKFEGQELIVAMSLSRVSNLSIKFGPSTIDSFETRQLFCKIVKGNWA</sequence>
<evidence type="ECO:0008006" key="3">
    <source>
        <dbReference type="Google" id="ProtNLM"/>
    </source>
</evidence>
<dbReference type="EMBL" id="NHYE01005306">
    <property type="protein sequence ID" value="PPQ74877.1"/>
    <property type="molecule type" value="Genomic_DNA"/>
</dbReference>
<name>A0A409W8P3_9AGAR</name>
<evidence type="ECO:0000313" key="2">
    <source>
        <dbReference type="Proteomes" id="UP000284706"/>
    </source>
</evidence>
<dbReference type="AlphaFoldDB" id="A0A409W8P3"/>
<dbReference type="OrthoDB" id="3247418at2759"/>
<accession>A0A409W8P3</accession>
<protein>
    <recommendedName>
        <fullName evidence="3">DUF4218 domain-containing protein</fullName>
    </recommendedName>
</protein>
<dbReference type="PANTHER" id="PTHR46579">
    <property type="entry name" value="F5/8 TYPE C DOMAIN-CONTAINING PROTEIN-RELATED"/>
    <property type="match status" value="1"/>
</dbReference>